<keyword evidence="5" id="KW-0067">ATP-binding</keyword>
<dbReference type="SUPFAM" id="SSF56112">
    <property type="entry name" value="Protein kinase-like (PK-like)"/>
    <property type="match status" value="1"/>
</dbReference>
<dbReference type="GO" id="GO:0004674">
    <property type="term" value="F:protein serine/threonine kinase activity"/>
    <property type="evidence" value="ECO:0007669"/>
    <property type="project" value="UniProtKB-KW"/>
</dbReference>
<evidence type="ECO:0000256" key="7">
    <source>
        <dbReference type="SAM" id="Phobius"/>
    </source>
</evidence>
<dbReference type="SMART" id="SM00220">
    <property type="entry name" value="S_TKc"/>
    <property type="match status" value="1"/>
</dbReference>
<evidence type="ECO:0000256" key="6">
    <source>
        <dbReference type="SAM" id="MobiDB-lite"/>
    </source>
</evidence>
<evidence type="ECO:0000259" key="8">
    <source>
        <dbReference type="PROSITE" id="PS50011"/>
    </source>
</evidence>
<dbReference type="PANTHER" id="PTHR24350">
    <property type="entry name" value="SERINE/THREONINE-PROTEIN KINASE IAL-RELATED"/>
    <property type="match status" value="1"/>
</dbReference>
<accession>A0A8J3MX46</accession>
<dbReference type="InterPro" id="IPR008271">
    <property type="entry name" value="Ser/Thr_kinase_AS"/>
</dbReference>
<feature type="transmembrane region" description="Helical" evidence="7">
    <location>
        <begin position="327"/>
        <end position="350"/>
    </location>
</feature>
<keyword evidence="10" id="KW-1185">Reference proteome</keyword>
<protein>
    <recommendedName>
        <fullName evidence="8">Protein kinase domain-containing protein</fullName>
    </recommendedName>
</protein>
<evidence type="ECO:0000256" key="1">
    <source>
        <dbReference type="ARBA" id="ARBA00022527"/>
    </source>
</evidence>
<dbReference type="Gene3D" id="1.10.510.10">
    <property type="entry name" value="Transferase(Phosphotransferase) domain 1"/>
    <property type="match status" value="1"/>
</dbReference>
<dbReference type="PROSITE" id="PS50011">
    <property type="entry name" value="PROTEIN_KINASE_DOM"/>
    <property type="match status" value="1"/>
</dbReference>
<keyword evidence="7" id="KW-1133">Transmembrane helix</keyword>
<dbReference type="CDD" id="cd14014">
    <property type="entry name" value="STKc_PknB_like"/>
    <property type="match status" value="1"/>
</dbReference>
<reference evidence="9" key="1">
    <citation type="submission" date="2020-10" db="EMBL/GenBank/DDBJ databases">
        <title>Taxonomic study of unclassified bacteria belonging to the class Ktedonobacteria.</title>
        <authorList>
            <person name="Yabe S."/>
            <person name="Wang C.M."/>
            <person name="Zheng Y."/>
            <person name="Sakai Y."/>
            <person name="Cavaletti L."/>
            <person name="Monciardini P."/>
            <person name="Donadio S."/>
        </authorList>
    </citation>
    <scope>NUCLEOTIDE SEQUENCE</scope>
    <source>
        <strain evidence="9">SOSP1-1</strain>
    </source>
</reference>
<feature type="domain" description="Protein kinase" evidence="8">
    <location>
        <begin position="1"/>
        <end position="154"/>
    </location>
</feature>
<dbReference type="InterPro" id="IPR030616">
    <property type="entry name" value="Aur-like"/>
</dbReference>
<gene>
    <name evidence="9" type="ORF">KSX_92180</name>
</gene>
<evidence type="ECO:0000313" key="10">
    <source>
        <dbReference type="Proteomes" id="UP000612362"/>
    </source>
</evidence>
<comment type="caution">
    <text evidence="9">The sequence shown here is derived from an EMBL/GenBank/DDBJ whole genome shotgun (WGS) entry which is preliminary data.</text>
</comment>
<feature type="region of interest" description="Disordered" evidence="6">
    <location>
        <begin position="399"/>
        <end position="418"/>
    </location>
</feature>
<feature type="transmembrane region" description="Helical" evidence="7">
    <location>
        <begin position="224"/>
        <end position="242"/>
    </location>
</feature>
<dbReference type="InterPro" id="IPR011009">
    <property type="entry name" value="Kinase-like_dom_sf"/>
</dbReference>
<sequence>MVEYVSQIADALHFAHLHHVVHRDVKPENILFGRHGELLLSDFGIAIMVRDLSPKGQHVAGTAAYMAPEQVQRQPVPASDQYALAVMAYEWLCGERPFRGSSAQVMLQHLTALPPAFPHILVLPSGVERVIHKALAKDPEARFASVLEFSQALRAASGLSVSTPVTISDITLPNQVDANLETTISDVDVAALQDVSMPSSSKNKLERIVLFPLRRGPFERRGTLIFLIASAFPLLLLLPTLIGNGALTSYMNENQLPSLSFLTWQLLIGPIVGSKRAPLVVAFVYMFVLVPLLVQGRVAIFAALGATLAQMIIAAGAGIWQERQKSYHFLSSLLLALVSIALSTLSHSFMFQQPLFCPFISISASQPASYTFIPILAVLLASSMEWIVFLCVPSLRRLPQSPETTQQPRRGIHDLRTQ</sequence>
<feature type="transmembrane region" description="Helical" evidence="7">
    <location>
        <begin position="277"/>
        <end position="294"/>
    </location>
</feature>
<dbReference type="InterPro" id="IPR000719">
    <property type="entry name" value="Prot_kinase_dom"/>
</dbReference>
<evidence type="ECO:0000256" key="5">
    <source>
        <dbReference type="ARBA" id="ARBA00022840"/>
    </source>
</evidence>
<dbReference type="EMBL" id="BNJF01000010">
    <property type="protein sequence ID" value="GHO51055.1"/>
    <property type="molecule type" value="Genomic_DNA"/>
</dbReference>
<feature type="transmembrane region" description="Helical" evidence="7">
    <location>
        <begin position="300"/>
        <end position="320"/>
    </location>
</feature>
<keyword evidence="7" id="KW-0812">Transmembrane</keyword>
<evidence type="ECO:0000313" key="9">
    <source>
        <dbReference type="EMBL" id="GHO51055.1"/>
    </source>
</evidence>
<keyword evidence="4" id="KW-0418">Kinase</keyword>
<dbReference type="Pfam" id="PF00069">
    <property type="entry name" value="Pkinase"/>
    <property type="match status" value="1"/>
</dbReference>
<dbReference type="GO" id="GO:0005524">
    <property type="term" value="F:ATP binding"/>
    <property type="evidence" value="ECO:0007669"/>
    <property type="project" value="UniProtKB-KW"/>
</dbReference>
<keyword evidence="3" id="KW-0547">Nucleotide-binding</keyword>
<proteinExistence type="predicted"/>
<feature type="transmembrane region" description="Helical" evidence="7">
    <location>
        <begin position="370"/>
        <end position="392"/>
    </location>
</feature>
<keyword evidence="7" id="KW-0472">Membrane</keyword>
<dbReference type="Proteomes" id="UP000612362">
    <property type="component" value="Unassembled WGS sequence"/>
</dbReference>
<name>A0A8J3MX46_9CHLR</name>
<keyword evidence="1" id="KW-0723">Serine/threonine-protein kinase</keyword>
<dbReference type="AlphaFoldDB" id="A0A8J3MX46"/>
<evidence type="ECO:0000256" key="2">
    <source>
        <dbReference type="ARBA" id="ARBA00022679"/>
    </source>
</evidence>
<evidence type="ECO:0000256" key="3">
    <source>
        <dbReference type="ARBA" id="ARBA00022741"/>
    </source>
</evidence>
<evidence type="ECO:0000256" key="4">
    <source>
        <dbReference type="ARBA" id="ARBA00022777"/>
    </source>
</evidence>
<dbReference type="PROSITE" id="PS00108">
    <property type="entry name" value="PROTEIN_KINASE_ST"/>
    <property type="match status" value="1"/>
</dbReference>
<keyword evidence="2" id="KW-0808">Transferase</keyword>
<organism evidence="9 10">
    <name type="scientific">Ktedonospora formicarum</name>
    <dbReference type="NCBI Taxonomy" id="2778364"/>
    <lineage>
        <taxon>Bacteria</taxon>
        <taxon>Bacillati</taxon>
        <taxon>Chloroflexota</taxon>
        <taxon>Ktedonobacteria</taxon>
        <taxon>Ktedonobacterales</taxon>
        <taxon>Ktedonobacteraceae</taxon>
        <taxon>Ktedonospora</taxon>
    </lineage>
</organism>